<evidence type="ECO:0000313" key="3">
    <source>
        <dbReference type="Proteomes" id="UP000323380"/>
    </source>
</evidence>
<dbReference type="EMBL" id="VSFG01000001">
    <property type="protein sequence ID" value="TYB49793.1"/>
    <property type="molecule type" value="Genomic_DNA"/>
</dbReference>
<protein>
    <submittedName>
        <fullName evidence="2">Uncharacterized protein</fullName>
    </submittedName>
</protein>
<keyword evidence="3" id="KW-1185">Reference proteome</keyword>
<sequence>MSHRLFYPAGNEELAADLRQLHTECGEPTSSSVIRIVPRLDELFPLKHGRSSLPTSLSRSNMSQLLSGARQASAASLAVLVLCFLRCAAENGSIRTDPATGAPLGWEAILEAWQERLRQAKQQDDVRAANPEPNSSAPDGRLSVLPSVALVAPGSSRRTADPIHLEPGESAVLRAHGAYGDVLAERAALGDPEAIYQLAVALALYPEYRAKAVAYLLNATAADHPAASGLLPGPDDGIDVRHARARANSLAEMAEAHGYEAATHFFRLCLLRTDIGDRPVAVEGDEPH</sequence>
<name>A0A5D0NYK2_9ACTN</name>
<dbReference type="STRING" id="1220554.GCA_001552135_07548"/>
<comment type="caution">
    <text evidence="2">The sequence shown here is derived from an EMBL/GenBank/DDBJ whole genome shotgun (WGS) entry which is preliminary data.</text>
</comment>
<dbReference type="AlphaFoldDB" id="A0A5D0NYK2"/>
<organism evidence="2 3">
    <name type="scientific">Actinomadura chibensis</name>
    <dbReference type="NCBI Taxonomy" id="392828"/>
    <lineage>
        <taxon>Bacteria</taxon>
        <taxon>Bacillati</taxon>
        <taxon>Actinomycetota</taxon>
        <taxon>Actinomycetes</taxon>
        <taxon>Streptosporangiales</taxon>
        <taxon>Thermomonosporaceae</taxon>
        <taxon>Actinomadura</taxon>
    </lineage>
</organism>
<evidence type="ECO:0000313" key="2">
    <source>
        <dbReference type="EMBL" id="TYB49793.1"/>
    </source>
</evidence>
<dbReference type="RefSeq" id="WP_067903668.1">
    <property type="nucleotide sequence ID" value="NZ_VSFG01000001.1"/>
</dbReference>
<proteinExistence type="predicted"/>
<accession>A0A5D0NYK2</accession>
<gene>
    <name evidence="2" type="ORF">FXF69_12280</name>
</gene>
<evidence type="ECO:0000256" key="1">
    <source>
        <dbReference type="SAM" id="MobiDB-lite"/>
    </source>
</evidence>
<feature type="region of interest" description="Disordered" evidence="1">
    <location>
        <begin position="120"/>
        <end position="141"/>
    </location>
</feature>
<dbReference type="Proteomes" id="UP000323380">
    <property type="component" value="Unassembled WGS sequence"/>
</dbReference>
<reference evidence="2 3" key="1">
    <citation type="submission" date="2019-08" db="EMBL/GenBank/DDBJ databases">
        <title>Actinomadura sp. nov. CYP1-5 isolated from mountain soil.</title>
        <authorList>
            <person name="Songsumanus A."/>
            <person name="Kuncharoen N."/>
            <person name="Kudo T."/>
            <person name="Yuki M."/>
            <person name="Igarashi Y."/>
            <person name="Tanasupawat S."/>
        </authorList>
    </citation>
    <scope>NUCLEOTIDE SEQUENCE [LARGE SCALE GENOMIC DNA]</scope>
    <source>
        <strain evidence="2 3">JCM 14158</strain>
    </source>
</reference>